<keyword evidence="2" id="KW-0238">DNA-binding</keyword>
<dbReference type="InterPro" id="IPR009057">
    <property type="entry name" value="Homeodomain-like_sf"/>
</dbReference>
<gene>
    <name evidence="5" type="ORF">H8695_05935</name>
</gene>
<dbReference type="Proteomes" id="UP000620366">
    <property type="component" value="Unassembled WGS sequence"/>
</dbReference>
<dbReference type="GO" id="GO:0003700">
    <property type="term" value="F:DNA-binding transcription factor activity"/>
    <property type="evidence" value="ECO:0007669"/>
    <property type="project" value="InterPro"/>
</dbReference>
<dbReference type="InterPro" id="IPR018062">
    <property type="entry name" value="HTH_AraC-typ_CS"/>
</dbReference>
<organism evidence="5 6">
    <name type="scientific">Feifania hominis</name>
    <dbReference type="NCBI Taxonomy" id="2763660"/>
    <lineage>
        <taxon>Bacteria</taxon>
        <taxon>Bacillati</taxon>
        <taxon>Bacillota</taxon>
        <taxon>Clostridia</taxon>
        <taxon>Eubacteriales</taxon>
        <taxon>Feifaniaceae</taxon>
        <taxon>Feifania</taxon>
    </lineage>
</organism>
<dbReference type="InterPro" id="IPR050204">
    <property type="entry name" value="AraC_XylS_family_regulators"/>
</dbReference>
<reference evidence="5" key="1">
    <citation type="submission" date="2020-08" db="EMBL/GenBank/DDBJ databases">
        <title>Genome public.</title>
        <authorList>
            <person name="Liu C."/>
            <person name="Sun Q."/>
        </authorList>
    </citation>
    <scope>NUCLEOTIDE SEQUENCE</scope>
    <source>
        <strain evidence="5">BX7</strain>
    </source>
</reference>
<sequence length="275" mass="30658">MKLPQQIMGKCDISLLPHPLLRGDISHYRVALPAASRRFSEQITIVPDASGCLVLSAFPNRLVCAFWGPMTRAVPVCNDFANTPRLFVEFLPGGLHRLTGVDASALTDVRAPLGLLDAAMEREIGELFETCGEPLLFFGGLDRLFLRRLSAVRADEPGLALARLLRDGPIRSRRELAEQTHYSERHLDRLLRPSLGLTAKGFSRIRRINRAVLAIQRGALPLTELAQQMGYYDQAHFGHDFKAVCGVSPGEYRRIMSGFYNERLKFSSILDTIGE</sequence>
<evidence type="ECO:0000313" key="6">
    <source>
        <dbReference type="Proteomes" id="UP000620366"/>
    </source>
</evidence>
<evidence type="ECO:0000256" key="3">
    <source>
        <dbReference type="ARBA" id="ARBA00023163"/>
    </source>
</evidence>
<dbReference type="Gene3D" id="1.10.10.60">
    <property type="entry name" value="Homeodomain-like"/>
    <property type="match status" value="1"/>
</dbReference>
<proteinExistence type="predicted"/>
<dbReference type="GO" id="GO:0043565">
    <property type="term" value="F:sequence-specific DNA binding"/>
    <property type="evidence" value="ECO:0007669"/>
    <property type="project" value="InterPro"/>
</dbReference>
<dbReference type="RefSeq" id="WP_249299990.1">
    <property type="nucleotide sequence ID" value="NZ_JACRSP010000002.1"/>
</dbReference>
<dbReference type="PROSITE" id="PS00041">
    <property type="entry name" value="HTH_ARAC_FAMILY_1"/>
    <property type="match status" value="1"/>
</dbReference>
<dbReference type="PANTHER" id="PTHR46796">
    <property type="entry name" value="HTH-TYPE TRANSCRIPTIONAL ACTIVATOR RHAS-RELATED"/>
    <property type="match status" value="1"/>
</dbReference>
<dbReference type="SUPFAM" id="SSF46689">
    <property type="entry name" value="Homeodomain-like"/>
    <property type="match status" value="1"/>
</dbReference>
<dbReference type="InterPro" id="IPR018060">
    <property type="entry name" value="HTH_AraC"/>
</dbReference>
<evidence type="ECO:0000256" key="2">
    <source>
        <dbReference type="ARBA" id="ARBA00023125"/>
    </source>
</evidence>
<keyword evidence="1" id="KW-0805">Transcription regulation</keyword>
<name>A0A926DE90_9FIRM</name>
<dbReference type="Pfam" id="PF12833">
    <property type="entry name" value="HTH_18"/>
    <property type="match status" value="1"/>
</dbReference>
<dbReference type="PROSITE" id="PS01124">
    <property type="entry name" value="HTH_ARAC_FAMILY_2"/>
    <property type="match status" value="1"/>
</dbReference>
<evidence type="ECO:0000313" key="5">
    <source>
        <dbReference type="EMBL" id="MBC8536232.1"/>
    </source>
</evidence>
<dbReference type="InterPro" id="IPR020449">
    <property type="entry name" value="Tscrpt_reg_AraC-type_HTH"/>
</dbReference>
<dbReference type="EMBL" id="JACRSP010000002">
    <property type="protein sequence ID" value="MBC8536232.1"/>
    <property type="molecule type" value="Genomic_DNA"/>
</dbReference>
<dbReference type="AlphaFoldDB" id="A0A926DE90"/>
<keyword evidence="3" id="KW-0804">Transcription</keyword>
<comment type="caution">
    <text evidence="5">The sequence shown here is derived from an EMBL/GenBank/DDBJ whole genome shotgun (WGS) entry which is preliminary data.</text>
</comment>
<protein>
    <submittedName>
        <fullName evidence="5">Helix-turn-helix transcriptional regulator</fullName>
    </submittedName>
</protein>
<evidence type="ECO:0000256" key="1">
    <source>
        <dbReference type="ARBA" id="ARBA00023015"/>
    </source>
</evidence>
<dbReference type="SMART" id="SM00342">
    <property type="entry name" value="HTH_ARAC"/>
    <property type="match status" value="1"/>
</dbReference>
<feature type="domain" description="HTH araC/xylS-type" evidence="4">
    <location>
        <begin position="175"/>
        <end position="255"/>
    </location>
</feature>
<keyword evidence="6" id="KW-1185">Reference proteome</keyword>
<evidence type="ECO:0000259" key="4">
    <source>
        <dbReference type="PROSITE" id="PS01124"/>
    </source>
</evidence>
<accession>A0A926DE90</accession>
<dbReference type="PRINTS" id="PR00032">
    <property type="entry name" value="HTHARAC"/>
</dbReference>